<sequence length="358" mass="39006">MEVDLTTGTQMAYVVPDLMMTINDFANHVEISVQTHGYEDWQGGESNILISRMVIGRLTNTSFTNFEYNVQNVADYLASNGVLALPGTKYSTADLQGRRWVLQPSRRQGTHNPTQVITNSLLDGGVSLSFRGYSATAERPPPPVDSQDLPAIPDDALEEQFLAVWTFEEPPHYDTSEEEEDIPDRIWEPCPPEGIWEENRSGNYPKAFWRKYSAPPSASQPFPEPASASWGADFADPPLDSLSIPAEGGGEQPDDTMAPLFGHDLSYDPDQDLLLDHDFFGLTEQGESSGVQHNKMLVKVTSINGQEIHEPYHPPTPKSGAMVSSGCSPPPSAGIERESRGGSAKSAPQEAEAGSGKG</sequence>
<gene>
    <name evidence="2" type="ORF">FEM48_Zijuj12G0141900</name>
</gene>
<feature type="region of interest" description="Disordered" evidence="1">
    <location>
        <begin position="307"/>
        <end position="358"/>
    </location>
</feature>
<proteinExistence type="predicted"/>
<protein>
    <submittedName>
        <fullName evidence="2">Uncharacterized protein</fullName>
    </submittedName>
</protein>
<organism evidence="2 3">
    <name type="scientific">Ziziphus jujuba var. spinosa</name>
    <dbReference type="NCBI Taxonomy" id="714518"/>
    <lineage>
        <taxon>Eukaryota</taxon>
        <taxon>Viridiplantae</taxon>
        <taxon>Streptophyta</taxon>
        <taxon>Embryophyta</taxon>
        <taxon>Tracheophyta</taxon>
        <taxon>Spermatophyta</taxon>
        <taxon>Magnoliopsida</taxon>
        <taxon>eudicotyledons</taxon>
        <taxon>Gunneridae</taxon>
        <taxon>Pentapetalae</taxon>
        <taxon>rosids</taxon>
        <taxon>fabids</taxon>
        <taxon>Rosales</taxon>
        <taxon>Rhamnaceae</taxon>
        <taxon>Paliureae</taxon>
        <taxon>Ziziphus</taxon>
    </lineage>
</organism>
<dbReference type="Proteomes" id="UP000813462">
    <property type="component" value="Unassembled WGS sequence"/>
</dbReference>
<evidence type="ECO:0000313" key="2">
    <source>
        <dbReference type="EMBL" id="KAH7512923.1"/>
    </source>
</evidence>
<evidence type="ECO:0000256" key="1">
    <source>
        <dbReference type="SAM" id="MobiDB-lite"/>
    </source>
</evidence>
<comment type="caution">
    <text evidence="2">The sequence shown here is derived from an EMBL/GenBank/DDBJ whole genome shotgun (WGS) entry which is preliminary data.</text>
</comment>
<evidence type="ECO:0000313" key="3">
    <source>
        <dbReference type="Proteomes" id="UP000813462"/>
    </source>
</evidence>
<feature type="region of interest" description="Disordered" evidence="1">
    <location>
        <begin position="214"/>
        <end position="255"/>
    </location>
</feature>
<reference evidence="2" key="1">
    <citation type="journal article" date="2021" name="Front. Plant Sci.">
        <title>Chromosome-Scale Genome Assembly for Chinese Sour Jujube and Insights Into Its Genome Evolution and Domestication Signature.</title>
        <authorList>
            <person name="Shen L.-Y."/>
            <person name="Luo H."/>
            <person name="Wang X.-L."/>
            <person name="Wang X.-M."/>
            <person name="Qiu X.-J."/>
            <person name="Liu H."/>
            <person name="Zhou S.-S."/>
            <person name="Jia K.-H."/>
            <person name="Nie S."/>
            <person name="Bao Y.-T."/>
            <person name="Zhang R.-G."/>
            <person name="Yun Q.-Z."/>
            <person name="Chai Y.-H."/>
            <person name="Lu J.-Y."/>
            <person name="Li Y."/>
            <person name="Zhao S.-W."/>
            <person name="Mao J.-F."/>
            <person name="Jia S.-G."/>
            <person name="Mao Y.-M."/>
        </authorList>
    </citation>
    <scope>NUCLEOTIDE SEQUENCE</scope>
    <source>
        <strain evidence="2">AT0</strain>
        <tissue evidence="2">Leaf</tissue>
    </source>
</reference>
<dbReference type="EMBL" id="JAEACU010000012">
    <property type="protein sequence ID" value="KAH7512923.1"/>
    <property type="molecule type" value="Genomic_DNA"/>
</dbReference>
<dbReference type="AlphaFoldDB" id="A0A978UDT0"/>
<name>A0A978UDT0_ZIZJJ</name>
<accession>A0A978UDT0</accession>